<dbReference type="PANTHER" id="PTHR14218">
    <property type="entry name" value="PROTEASE S8 TRIPEPTIDYL PEPTIDASE I CLN2"/>
    <property type="match status" value="1"/>
</dbReference>
<reference evidence="3 4" key="1">
    <citation type="journal article" date="2012" name="Science">
        <title>The Paleozoic origin of enzymatic lignin decomposition reconstructed from 31 fungal genomes.</title>
        <authorList>
            <person name="Floudas D."/>
            <person name="Binder M."/>
            <person name="Riley R."/>
            <person name="Barry K."/>
            <person name="Blanchette R.A."/>
            <person name="Henrissat B."/>
            <person name="Martinez A.T."/>
            <person name="Otillar R."/>
            <person name="Spatafora J.W."/>
            <person name="Yadav J.S."/>
            <person name="Aerts A."/>
            <person name="Benoit I."/>
            <person name="Boyd A."/>
            <person name="Carlson A."/>
            <person name="Copeland A."/>
            <person name="Coutinho P.M."/>
            <person name="de Vries R.P."/>
            <person name="Ferreira P."/>
            <person name="Findley K."/>
            <person name="Foster B."/>
            <person name="Gaskell J."/>
            <person name="Glotzer D."/>
            <person name="Gorecki P."/>
            <person name="Heitman J."/>
            <person name="Hesse C."/>
            <person name="Hori C."/>
            <person name="Igarashi K."/>
            <person name="Jurgens J.A."/>
            <person name="Kallen N."/>
            <person name="Kersten P."/>
            <person name="Kohler A."/>
            <person name="Kuees U."/>
            <person name="Kumar T.K.A."/>
            <person name="Kuo A."/>
            <person name="LaButti K."/>
            <person name="Larrondo L.F."/>
            <person name="Lindquist E."/>
            <person name="Ling A."/>
            <person name="Lombard V."/>
            <person name="Lucas S."/>
            <person name="Lundell T."/>
            <person name="Martin R."/>
            <person name="McLaughlin D.J."/>
            <person name="Morgenstern I."/>
            <person name="Morin E."/>
            <person name="Murat C."/>
            <person name="Nagy L.G."/>
            <person name="Nolan M."/>
            <person name="Ohm R.A."/>
            <person name="Patyshakuliyeva A."/>
            <person name="Rokas A."/>
            <person name="Ruiz-Duenas F.J."/>
            <person name="Sabat G."/>
            <person name="Salamov A."/>
            <person name="Samejima M."/>
            <person name="Schmutz J."/>
            <person name="Slot J.C."/>
            <person name="St John F."/>
            <person name="Stenlid J."/>
            <person name="Sun H."/>
            <person name="Sun S."/>
            <person name="Syed K."/>
            <person name="Tsang A."/>
            <person name="Wiebenga A."/>
            <person name="Young D."/>
            <person name="Pisabarro A."/>
            <person name="Eastwood D.C."/>
            <person name="Martin F."/>
            <person name="Cullen D."/>
            <person name="Grigoriev I.V."/>
            <person name="Hibbett D.S."/>
        </authorList>
    </citation>
    <scope>NUCLEOTIDE SEQUENCE [LARGE SCALE GENOMIC DNA]</scope>
    <source>
        <strain evidence="3 4">LYAD-421 SS1</strain>
    </source>
</reference>
<feature type="binding site" evidence="1">
    <location>
        <position position="199"/>
    </location>
    <ligand>
        <name>Ca(2+)</name>
        <dbReference type="ChEBI" id="CHEBI:29108"/>
    </ligand>
</feature>
<dbReference type="Gene3D" id="3.40.50.200">
    <property type="entry name" value="Peptidase S8/S53 domain"/>
    <property type="match status" value="1"/>
</dbReference>
<keyword evidence="1" id="KW-0479">Metal-binding</keyword>
<name>R7SMM7_DICSQ</name>
<dbReference type="OMA" id="CQDSIIS"/>
<gene>
    <name evidence="3" type="ORF">DICSQDRAFT_174361</name>
</gene>
<keyword evidence="1" id="KW-0106">Calcium</keyword>
<dbReference type="CDD" id="cd04056">
    <property type="entry name" value="Peptidases_S53"/>
    <property type="match status" value="1"/>
</dbReference>
<dbReference type="GeneID" id="18839938"/>
<dbReference type="PROSITE" id="PS51695">
    <property type="entry name" value="SEDOLISIN"/>
    <property type="match status" value="1"/>
</dbReference>
<dbReference type="GO" id="GO:0046872">
    <property type="term" value="F:metal ion binding"/>
    <property type="evidence" value="ECO:0007669"/>
    <property type="project" value="UniProtKB-UniRule"/>
</dbReference>
<dbReference type="HOGENOM" id="CLU_013783_0_0_1"/>
<dbReference type="InterPro" id="IPR050819">
    <property type="entry name" value="Tripeptidyl-peptidase_I"/>
</dbReference>
<proteinExistence type="predicted"/>
<dbReference type="AlphaFoldDB" id="R7SMM7"/>
<feature type="binding site" evidence="1">
    <location>
        <position position="197"/>
    </location>
    <ligand>
        <name>Ca(2+)</name>
        <dbReference type="ChEBI" id="CHEBI:29108"/>
    </ligand>
</feature>
<dbReference type="GO" id="GO:0006508">
    <property type="term" value="P:proteolysis"/>
    <property type="evidence" value="ECO:0007669"/>
    <property type="project" value="InterPro"/>
</dbReference>
<feature type="binding site" evidence="1">
    <location>
        <position position="176"/>
    </location>
    <ligand>
        <name>Ca(2+)</name>
        <dbReference type="ChEBI" id="CHEBI:29108"/>
    </ligand>
</feature>
<dbReference type="GO" id="GO:0008240">
    <property type="term" value="F:tripeptidyl-peptidase activity"/>
    <property type="evidence" value="ECO:0007669"/>
    <property type="project" value="TreeGrafter"/>
</dbReference>
<evidence type="ECO:0000256" key="1">
    <source>
        <dbReference type="PROSITE-ProRule" id="PRU01032"/>
    </source>
</evidence>
<dbReference type="RefSeq" id="XP_007370258.1">
    <property type="nucleotide sequence ID" value="XM_007370196.1"/>
</dbReference>
<evidence type="ECO:0000259" key="2">
    <source>
        <dbReference type="PROSITE" id="PS51695"/>
    </source>
</evidence>
<organism evidence="3 4">
    <name type="scientific">Dichomitus squalens (strain LYAD-421)</name>
    <name type="common">Western red white-rot fungus</name>
    <dbReference type="NCBI Taxonomy" id="732165"/>
    <lineage>
        <taxon>Eukaryota</taxon>
        <taxon>Fungi</taxon>
        <taxon>Dikarya</taxon>
        <taxon>Basidiomycota</taxon>
        <taxon>Agaricomycotina</taxon>
        <taxon>Agaricomycetes</taxon>
        <taxon>Polyporales</taxon>
        <taxon>Polyporaceae</taxon>
        <taxon>Dichomitus</taxon>
    </lineage>
</organism>
<comment type="caution">
    <text evidence="1">Lacks conserved residue(s) required for the propagation of feature annotation.</text>
</comment>
<dbReference type="Proteomes" id="UP000053319">
    <property type="component" value="Unassembled WGS sequence"/>
</dbReference>
<dbReference type="GO" id="GO:0004252">
    <property type="term" value="F:serine-type endopeptidase activity"/>
    <property type="evidence" value="ECO:0007669"/>
    <property type="project" value="InterPro"/>
</dbReference>
<dbReference type="Pfam" id="PF00082">
    <property type="entry name" value="Peptidase_S8"/>
    <property type="match status" value="1"/>
</dbReference>
<protein>
    <submittedName>
        <fullName evidence="3">Subtilisin-like protein</fullName>
    </submittedName>
</protein>
<dbReference type="KEGG" id="dsq:DICSQDRAFT_174361"/>
<dbReference type="InterPro" id="IPR000209">
    <property type="entry name" value="Peptidase_S8/S53_dom"/>
</dbReference>
<sequence>KLCKAYAQLGARGVSVLFASGDSGVGCQDSNTTLFQPTFPSNCPYVTSVGGTAGSGPETAWAGSSGGFSNYYAAPSYQASAVDGYLTAHTTSANYNATVGKYNPVGRGFPDVSAKADDYRVQETSIASIYGTSASTPVFASIIALINDRLSVKGKPPLGFLNPWLYSTGKSAFTDITKGNNSIECNGETAGFEAVEGWDPVTGLGTPDFNKLLKTVGL</sequence>
<dbReference type="PANTHER" id="PTHR14218:SF10">
    <property type="entry name" value="PEPTIDASE S53 DOMAIN-CONTAINING PROTEIN"/>
    <property type="match status" value="1"/>
</dbReference>
<feature type="binding site" evidence="1">
    <location>
        <position position="175"/>
    </location>
    <ligand>
        <name>Ca(2+)</name>
        <dbReference type="ChEBI" id="CHEBI:29108"/>
    </ligand>
</feature>
<comment type="cofactor">
    <cofactor evidence="1">
        <name>Ca(2+)</name>
        <dbReference type="ChEBI" id="CHEBI:29108"/>
    </cofactor>
    <text evidence="1">Binds 1 Ca(2+) ion per subunit.</text>
</comment>
<evidence type="ECO:0000313" key="4">
    <source>
        <dbReference type="Proteomes" id="UP000053319"/>
    </source>
</evidence>
<dbReference type="EMBL" id="JH719459">
    <property type="protein sequence ID" value="EJF56985.1"/>
    <property type="molecule type" value="Genomic_DNA"/>
</dbReference>
<dbReference type="InterPro" id="IPR030400">
    <property type="entry name" value="Sedolisin_dom"/>
</dbReference>
<evidence type="ECO:0000313" key="3">
    <source>
        <dbReference type="EMBL" id="EJF56985.1"/>
    </source>
</evidence>
<accession>R7SMM7</accession>
<feature type="non-terminal residue" evidence="3">
    <location>
        <position position="1"/>
    </location>
</feature>
<dbReference type="InterPro" id="IPR036852">
    <property type="entry name" value="Peptidase_S8/S53_dom_sf"/>
</dbReference>
<feature type="domain" description="Peptidase S53" evidence="2">
    <location>
        <begin position="1"/>
        <end position="218"/>
    </location>
</feature>
<dbReference type="SUPFAM" id="SSF52743">
    <property type="entry name" value="Subtilisin-like"/>
    <property type="match status" value="1"/>
</dbReference>